<reference evidence="4" key="1">
    <citation type="submission" date="2016-10" db="EMBL/GenBank/DDBJ databases">
        <authorList>
            <person name="Varghese N."/>
            <person name="Submissions S."/>
        </authorList>
    </citation>
    <scope>NUCLEOTIDE SEQUENCE [LARGE SCALE GENOMIC DNA]</scope>
    <source>
        <strain evidence="4">CGMCC 1.10218</strain>
    </source>
</reference>
<evidence type="ECO:0000313" key="3">
    <source>
        <dbReference type="EMBL" id="SEI71775.1"/>
    </source>
</evidence>
<dbReference type="Pfam" id="PF07466">
    <property type="entry name" value="DUF1517"/>
    <property type="match status" value="1"/>
</dbReference>
<feature type="region of interest" description="Disordered" evidence="1">
    <location>
        <begin position="171"/>
        <end position="190"/>
    </location>
</feature>
<dbReference type="EMBL" id="FNZA01000001">
    <property type="protein sequence ID" value="SEI71775.1"/>
    <property type="molecule type" value="Genomic_DNA"/>
</dbReference>
<feature type="transmembrane region" description="Helical" evidence="2">
    <location>
        <begin position="15"/>
        <end position="34"/>
    </location>
</feature>
<dbReference type="STRING" id="856736.SAMN04488058_101425"/>
<dbReference type="InterPro" id="IPR010903">
    <property type="entry name" value="DUF1517"/>
</dbReference>
<keyword evidence="2" id="KW-1133">Transmembrane helix</keyword>
<dbReference type="AlphaFoldDB" id="A0A1H6T6C1"/>
<gene>
    <name evidence="3" type="ORF">SAMN04488058_101425</name>
</gene>
<feature type="transmembrane region" description="Helical" evidence="2">
    <location>
        <begin position="54"/>
        <end position="78"/>
    </location>
</feature>
<keyword evidence="4" id="KW-1185">Reference proteome</keyword>
<protein>
    <submittedName>
        <fullName evidence="3">Uncharacterized protein</fullName>
    </submittedName>
</protein>
<accession>A0A1H6T6C1</accession>
<keyword evidence="2" id="KW-0812">Transmembrane</keyword>
<evidence type="ECO:0000256" key="1">
    <source>
        <dbReference type="SAM" id="MobiDB-lite"/>
    </source>
</evidence>
<proteinExistence type="predicted"/>
<keyword evidence="2" id="KW-0472">Membrane</keyword>
<name>A0A1H6T6C1_9DEIO</name>
<evidence type="ECO:0000313" key="4">
    <source>
        <dbReference type="Proteomes" id="UP000199223"/>
    </source>
</evidence>
<sequence length="264" mass="29519">MPATLGGVLRWRIRWWLLALLLASPPLLGVWVLGRGGVPLWPGNFGEVASALLLFTPLFLPPSPLFFVWVALCFWALFANDRAPAVVAEVQLLLHPDGDPRPLLRERWVRDVEAVSGDLQDLGPVARGEAQRHLREVCVLLLARERWWTYGASRVQHTTRRRARHLFRRWRAQSQAREGQPGPGDAGPKDVGPGYVGVTLLVLADGQLDDPPGDLHKLRAWLSGLTNIWDVMVGGVMVDWTPQDLRALHSDDEAWLLYPGVTKL</sequence>
<evidence type="ECO:0000256" key="2">
    <source>
        <dbReference type="SAM" id="Phobius"/>
    </source>
</evidence>
<dbReference type="Proteomes" id="UP000199223">
    <property type="component" value="Unassembled WGS sequence"/>
</dbReference>
<organism evidence="3 4">
    <name type="scientific">Deinococcus reticulitermitis</name>
    <dbReference type="NCBI Taxonomy" id="856736"/>
    <lineage>
        <taxon>Bacteria</taxon>
        <taxon>Thermotogati</taxon>
        <taxon>Deinococcota</taxon>
        <taxon>Deinococci</taxon>
        <taxon>Deinococcales</taxon>
        <taxon>Deinococcaceae</taxon>
        <taxon>Deinococcus</taxon>
    </lineage>
</organism>